<dbReference type="PANTHER" id="PTHR23278:SF19">
    <property type="entry name" value="OBSCURIN"/>
    <property type="match status" value="1"/>
</dbReference>
<dbReference type="CDD" id="cd00063">
    <property type="entry name" value="FN3"/>
    <property type="match status" value="1"/>
</dbReference>
<dbReference type="InterPro" id="IPR003961">
    <property type="entry name" value="FN3_dom"/>
</dbReference>
<keyword evidence="7" id="KW-1185">Reference proteome</keyword>
<gene>
    <name evidence="6" type="ORF">TCAL_09057</name>
</gene>
<keyword evidence="3" id="KW-0812">Transmembrane</keyword>
<feature type="domain" description="Ig-like" evidence="4">
    <location>
        <begin position="44"/>
        <end position="141"/>
    </location>
</feature>
<feature type="domain" description="Ig-like" evidence="4">
    <location>
        <begin position="248"/>
        <end position="332"/>
    </location>
</feature>
<keyword evidence="1" id="KW-1015">Disulfide bond</keyword>
<dbReference type="Pfam" id="PF08205">
    <property type="entry name" value="C2-set_2"/>
    <property type="match status" value="1"/>
</dbReference>
<dbReference type="InterPro" id="IPR036179">
    <property type="entry name" value="Ig-like_dom_sf"/>
</dbReference>
<dbReference type="InterPro" id="IPR036116">
    <property type="entry name" value="FN3_sf"/>
</dbReference>
<dbReference type="InterPro" id="IPR007110">
    <property type="entry name" value="Ig-like_dom"/>
</dbReference>
<evidence type="ECO:0000259" key="4">
    <source>
        <dbReference type="PROSITE" id="PS50835"/>
    </source>
</evidence>
<evidence type="ECO:0000313" key="7">
    <source>
        <dbReference type="Proteomes" id="UP000318571"/>
    </source>
</evidence>
<evidence type="ECO:0000256" key="2">
    <source>
        <dbReference type="SAM" id="MobiDB-lite"/>
    </source>
</evidence>
<keyword evidence="3" id="KW-1133">Transmembrane helix</keyword>
<organism evidence="6 7">
    <name type="scientific">Tigriopus californicus</name>
    <name type="common">Marine copepod</name>
    <dbReference type="NCBI Taxonomy" id="6832"/>
    <lineage>
        <taxon>Eukaryota</taxon>
        <taxon>Metazoa</taxon>
        <taxon>Ecdysozoa</taxon>
        <taxon>Arthropoda</taxon>
        <taxon>Crustacea</taxon>
        <taxon>Multicrustacea</taxon>
        <taxon>Hexanauplia</taxon>
        <taxon>Copepoda</taxon>
        <taxon>Harpacticoida</taxon>
        <taxon>Harpacticidae</taxon>
        <taxon>Tigriopus</taxon>
    </lineage>
</organism>
<evidence type="ECO:0008006" key="8">
    <source>
        <dbReference type="Google" id="ProtNLM"/>
    </source>
</evidence>
<dbReference type="PANTHER" id="PTHR23278">
    <property type="entry name" value="SIDESTEP PROTEIN"/>
    <property type="match status" value="1"/>
</dbReference>
<dbReference type="Pfam" id="PF13927">
    <property type="entry name" value="Ig_3"/>
    <property type="match status" value="1"/>
</dbReference>
<dbReference type="STRING" id="6832.A0A553P228"/>
<feature type="compositionally biased region" description="Pro residues" evidence="2">
    <location>
        <begin position="745"/>
        <end position="764"/>
    </location>
</feature>
<evidence type="ECO:0000256" key="1">
    <source>
        <dbReference type="ARBA" id="ARBA00023157"/>
    </source>
</evidence>
<dbReference type="SUPFAM" id="SSF48726">
    <property type="entry name" value="Immunoglobulin"/>
    <property type="match status" value="3"/>
</dbReference>
<accession>A0A553P228</accession>
<comment type="caution">
    <text evidence="6">The sequence shown here is derived from an EMBL/GenBank/DDBJ whole genome shotgun (WGS) entry which is preliminary data.</text>
</comment>
<dbReference type="OMA" id="KMETAHI"/>
<dbReference type="InterPro" id="IPR013162">
    <property type="entry name" value="CD80_C2-set"/>
</dbReference>
<dbReference type="PROSITE" id="PS50853">
    <property type="entry name" value="FN3"/>
    <property type="match status" value="1"/>
</dbReference>
<dbReference type="PROSITE" id="PS50835">
    <property type="entry name" value="IG_LIKE"/>
    <property type="match status" value="3"/>
</dbReference>
<feature type="domain" description="Ig-like" evidence="4">
    <location>
        <begin position="145"/>
        <end position="245"/>
    </location>
</feature>
<dbReference type="SUPFAM" id="SSF49265">
    <property type="entry name" value="Fibronectin type III"/>
    <property type="match status" value="1"/>
</dbReference>
<dbReference type="Proteomes" id="UP000318571">
    <property type="component" value="Chromosome 7"/>
</dbReference>
<dbReference type="Gene3D" id="2.60.40.10">
    <property type="entry name" value="Immunoglobulins"/>
    <property type="match status" value="4"/>
</dbReference>
<evidence type="ECO:0000313" key="6">
    <source>
        <dbReference type="EMBL" id="TRY71743.1"/>
    </source>
</evidence>
<dbReference type="AlphaFoldDB" id="A0A553P228"/>
<feature type="domain" description="Fibronectin type-III" evidence="5">
    <location>
        <begin position="357"/>
        <end position="451"/>
    </location>
</feature>
<reference evidence="6 7" key="1">
    <citation type="journal article" date="2018" name="Nat. Ecol. Evol.">
        <title>Genomic signatures of mitonuclear coevolution across populations of Tigriopus californicus.</title>
        <authorList>
            <person name="Barreto F.S."/>
            <person name="Watson E.T."/>
            <person name="Lima T.G."/>
            <person name="Willett C.S."/>
            <person name="Edmands S."/>
            <person name="Li W."/>
            <person name="Burton R.S."/>
        </authorList>
    </citation>
    <scope>NUCLEOTIDE SEQUENCE [LARGE SCALE GENOMIC DNA]</scope>
    <source>
        <strain evidence="6 7">San Diego</strain>
    </source>
</reference>
<feature type="transmembrane region" description="Helical" evidence="3">
    <location>
        <begin position="477"/>
        <end position="503"/>
    </location>
</feature>
<feature type="compositionally biased region" description="Low complexity" evidence="2">
    <location>
        <begin position="579"/>
        <end position="592"/>
    </location>
</feature>
<protein>
    <recommendedName>
        <fullName evidence="8">Ig-like domain-containing protein</fullName>
    </recommendedName>
</protein>
<name>A0A553P228_TIGCA</name>
<keyword evidence="3" id="KW-0472">Membrane</keyword>
<feature type="region of interest" description="Disordered" evidence="2">
    <location>
        <begin position="574"/>
        <end position="636"/>
    </location>
</feature>
<proteinExistence type="predicted"/>
<evidence type="ECO:0000256" key="3">
    <source>
        <dbReference type="SAM" id="Phobius"/>
    </source>
</evidence>
<evidence type="ECO:0000259" key="5">
    <source>
        <dbReference type="PROSITE" id="PS50853"/>
    </source>
</evidence>
<dbReference type="InterPro" id="IPR013783">
    <property type="entry name" value="Ig-like_fold"/>
</dbReference>
<sequence length="779" mass="86398">MNNNITIEALTRKDVHSEFTCEATNFDNIVQRTSVELDLKYQAHNVSILRKNTPLRAGSQHEFMCQAFGSRPAASLTWWFGDLQIRPDYDHVHITSSASGETSISTLTYTPKHEDNGQTLRCRSTNPEIHRGVLEDNWTLDVQYPPIVEIRLGKSLVASAIRQGVDVYFDCLIKANPSPKTKIVTWLHNGQILKQNRHDDPRARMVLPSVNDPNSLVLQGVKKAARGNYSCRVGNGIPTHDYEVQAQPKFLDVKFPPVCTPKGVKVYGVAKMETAHIACMVEANPPEVNFRWTFNNSAEAKQVEQRFIHTNASRSILTFTPTRTLEYGTLMCWSRNSVGEQRDPCVFHIIAAGKPEAVQNCTVVNESTDSFQVHCSPGFNGGLPQQFRLAVYKVHGTMSDRMLVANLTSPVPSFSVTGLQPGSHYLGEIHGFNVKGVGVPFMIRVYTLKLPEKLIPPISVEPSPNNKLHQISELNPWMLTLLGIGAGVLVVIVLVAIAIRFHVGRGSRSCRSRCTESATNRVVVTTIEDEMDLDQNAQRLMLLESRNGGSLSGKGWGDDDSQDFDEFITAPDIHHHQHAQSQHQSQSQNQQQRPPDPMSKMVTIRHSGSKDCLTRRGSGGLPPPNLNNPSGQSMRPADFCTLRRAHPTNGSQMNNNTLGNRRNVQFADQNPPPNMGGSAGEVIHGSPRKQAPHLLPEKTHMIIGPPAYPNPPPVGAPRHPHSAFMYATLRPGQQRKESGTFHEFIPPPPPPMFETGMLPPPPPLTSEEKKEKKKRESTV</sequence>
<dbReference type="EMBL" id="VCGU01000008">
    <property type="protein sequence ID" value="TRY71743.1"/>
    <property type="molecule type" value="Genomic_DNA"/>
</dbReference>
<feature type="region of interest" description="Disordered" evidence="2">
    <location>
        <begin position="733"/>
        <end position="779"/>
    </location>
</feature>
<feature type="compositionally biased region" description="Basic and acidic residues" evidence="2">
    <location>
        <begin position="766"/>
        <end position="779"/>
    </location>
</feature>